<name>A0A3S1AN47_9CYAN</name>
<sequence length="125" mass="14367">MRSNPYAQVINMRSILKIVKQAIETGYISNIEIQQLHNLLKYSHYEEDVDALMELHQAVVTGSVRQVNEHKKPAMKKYHRGIVKMKLVCQTTFAAVIVGTIVFAIPKSEQSVLNNEVRTMDIWQQ</sequence>
<protein>
    <submittedName>
        <fullName evidence="2">Uncharacterized protein</fullName>
    </submittedName>
</protein>
<keyword evidence="1" id="KW-1133">Transmembrane helix</keyword>
<keyword evidence="3" id="KW-1185">Reference proteome</keyword>
<dbReference type="AlphaFoldDB" id="A0A3S1AN47"/>
<accession>A0A3S1AN47</accession>
<gene>
    <name evidence="2" type="ORF">DSM106972_043550</name>
</gene>
<dbReference type="EMBL" id="RSCL01000010">
    <property type="protein sequence ID" value="RUT04786.1"/>
    <property type="molecule type" value="Genomic_DNA"/>
</dbReference>
<comment type="caution">
    <text evidence="2">The sequence shown here is derived from an EMBL/GenBank/DDBJ whole genome shotgun (WGS) entry which is preliminary data.</text>
</comment>
<organism evidence="2 3">
    <name type="scientific">Dulcicalothrix desertica PCC 7102</name>
    <dbReference type="NCBI Taxonomy" id="232991"/>
    <lineage>
        <taxon>Bacteria</taxon>
        <taxon>Bacillati</taxon>
        <taxon>Cyanobacteriota</taxon>
        <taxon>Cyanophyceae</taxon>
        <taxon>Nostocales</taxon>
        <taxon>Calotrichaceae</taxon>
        <taxon>Dulcicalothrix</taxon>
    </lineage>
</organism>
<reference evidence="2" key="2">
    <citation type="journal article" date="2019" name="Genome Biol. Evol.">
        <title>Day and night: Metabolic profiles and evolutionary relationships of six axenic non-marine cyanobacteria.</title>
        <authorList>
            <person name="Will S.E."/>
            <person name="Henke P."/>
            <person name="Boedeker C."/>
            <person name="Huang S."/>
            <person name="Brinkmann H."/>
            <person name="Rohde M."/>
            <person name="Jarek M."/>
            <person name="Friedl T."/>
            <person name="Seufert S."/>
            <person name="Schumacher M."/>
            <person name="Overmann J."/>
            <person name="Neumann-Schaal M."/>
            <person name="Petersen J."/>
        </authorList>
    </citation>
    <scope>NUCLEOTIDE SEQUENCE [LARGE SCALE GENOMIC DNA]</scope>
    <source>
        <strain evidence="2">PCC 7102</strain>
    </source>
</reference>
<feature type="transmembrane region" description="Helical" evidence="1">
    <location>
        <begin position="85"/>
        <end position="105"/>
    </location>
</feature>
<dbReference type="OrthoDB" id="513685at2"/>
<dbReference type="Proteomes" id="UP000271624">
    <property type="component" value="Unassembled WGS sequence"/>
</dbReference>
<keyword evidence="1" id="KW-0472">Membrane</keyword>
<evidence type="ECO:0000313" key="2">
    <source>
        <dbReference type="EMBL" id="RUT04786.1"/>
    </source>
</evidence>
<proteinExistence type="predicted"/>
<reference evidence="2" key="1">
    <citation type="submission" date="2018-12" db="EMBL/GenBank/DDBJ databases">
        <authorList>
            <person name="Will S."/>
            <person name="Neumann-Schaal M."/>
            <person name="Henke P."/>
        </authorList>
    </citation>
    <scope>NUCLEOTIDE SEQUENCE</scope>
    <source>
        <strain evidence="2">PCC 7102</strain>
    </source>
</reference>
<evidence type="ECO:0000313" key="3">
    <source>
        <dbReference type="Proteomes" id="UP000271624"/>
    </source>
</evidence>
<evidence type="ECO:0000256" key="1">
    <source>
        <dbReference type="SAM" id="Phobius"/>
    </source>
</evidence>
<keyword evidence="1" id="KW-0812">Transmembrane</keyword>